<dbReference type="InterPro" id="IPR001650">
    <property type="entry name" value="Helicase_C-like"/>
</dbReference>
<feature type="domain" description="Helicase C-terminal" evidence="17">
    <location>
        <begin position="468"/>
        <end position="630"/>
    </location>
</feature>
<keyword evidence="6 15" id="KW-0347">Helicase</keyword>
<comment type="function">
    <text evidence="15">Plays a critical role in recombination and DNA repair. Helps process Holliday junction intermediates to mature products by catalyzing branch migration. Has replication fork regression activity, unwinds stalled or blocked replication forks to make a HJ that can be resolved. Has a DNA unwinding activity characteristic of a DNA helicase with 3'-5' polarity.</text>
</comment>
<evidence type="ECO:0000259" key="16">
    <source>
        <dbReference type="PROSITE" id="PS51192"/>
    </source>
</evidence>
<comment type="catalytic activity">
    <reaction evidence="14 15">
        <text>ATP + H2O = ADP + phosphate + H(+)</text>
        <dbReference type="Rhea" id="RHEA:13065"/>
        <dbReference type="ChEBI" id="CHEBI:15377"/>
        <dbReference type="ChEBI" id="CHEBI:15378"/>
        <dbReference type="ChEBI" id="CHEBI:30616"/>
        <dbReference type="ChEBI" id="CHEBI:43474"/>
        <dbReference type="ChEBI" id="CHEBI:456216"/>
        <dbReference type="EC" id="5.6.2.4"/>
    </reaction>
</comment>
<dbReference type="Pfam" id="PF17191">
    <property type="entry name" value="RecG_wedge"/>
    <property type="match status" value="1"/>
</dbReference>
<keyword evidence="19" id="KW-1185">Reference proteome</keyword>
<sequence length="699" mass="79753">MSELATRDITYLPGVGPKKADLLRNELKIQSYEDLLYHFPYKYIDRSRTYKIREINNTASHIQLKGKIVGLNTVGAGRTQRLVAKFADDSGVIELVWFKFIKQIKTGLDPNVEYIIFGKPSEFNHTYNIVHPEMEKVDPNKPKIVSGLQAFYHTTEKMKNNYLSSKAIQKMQQNIFLSFQGSISETLPSYIIQQYKLMILDQALRTVHFPRNSQELQQAQFRLKFEELFYIQLNILRLKTQRTRSIKGHIFSTVGDYFNHFFFHNLPFELTNAQKRVIKEIRNDVGSGRQLNRLLQGDVGSGKTMVALMVMLIALDNNYQACLMAPTEILATQHFESIMELLNGMDLNVKLLTGSTKKKEREVIHSGLQSGEIQILIGTHALLEDVVQFKNLGMVIIDEQHRFGVAQRAKLWKKNDIPPHVLVMTATPIPRTLAMTVYGDLDVSVIDELPPGRKPIETKHYFHNRRNNLNKFIKAEIEKGRQIYVVYPLIEESEKMDFKNLAEGYEYMQSAFPEYKTTMVHGKMKPSEKDAAMQEFASGKAQILVATTVIEVGVNVPNASVMIIESAERFGLSQLHQLRGRVGRGAEQSYCILMTGHKLGEDTKKRMNIMVDSNDGFEIAEADMKLRGPGDLEGTQQSGLPFELKIANITRDSQLLQHARNVANAILEKDANLESPENQVLNRQLTKLARQKMNWSMIS</sequence>
<dbReference type="CDD" id="cd17992">
    <property type="entry name" value="DEXHc_RecG"/>
    <property type="match status" value="1"/>
</dbReference>
<dbReference type="GO" id="GO:0006310">
    <property type="term" value="P:DNA recombination"/>
    <property type="evidence" value="ECO:0007669"/>
    <property type="project" value="UniProtKB-UniRule"/>
</dbReference>
<dbReference type="InterPro" id="IPR004609">
    <property type="entry name" value="ATP-dep_DNA_helicase_RecG"/>
</dbReference>
<keyword evidence="7 15" id="KW-0067">ATP-binding</keyword>
<dbReference type="Proteomes" id="UP001209229">
    <property type="component" value="Unassembled WGS sequence"/>
</dbReference>
<reference evidence="18" key="1">
    <citation type="submission" date="2022-10" db="EMBL/GenBank/DDBJ databases">
        <authorList>
            <person name="Yu W.X."/>
        </authorList>
    </citation>
    <scope>NUCLEOTIDE SEQUENCE</scope>
    <source>
        <strain evidence="18">AAT</strain>
    </source>
</reference>
<dbReference type="PROSITE" id="PS51194">
    <property type="entry name" value="HELICASE_CTER"/>
    <property type="match status" value="1"/>
</dbReference>
<comment type="similarity">
    <text evidence="1 15">Belongs to the helicase family. RecG subfamily.</text>
</comment>
<dbReference type="Gene3D" id="2.40.50.140">
    <property type="entry name" value="Nucleic acid-binding proteins"/>
    <property type="match status" value="1"/>
</dbReference>
<evidence type="ECO:0000256" key="6">
    <source>
        <dbReference type="ARBA" id="ARBA00022806"/>
    </source>
</evidence>
<dbReference type="Gene3D" id="3.40.50.300">
    <property type="entry name" value="P-loop containing nucleotide triphosphate hydrolases"/>
    <property type="match status" value="2"/>
</dbReference>
<dbReference type="InterPro" id="IPR014001">
    <property type="entry name" value="Helicase_ATP-bd"/>
</dbReference>
<dbReference type="EC" id="5.6.2.4" evidence="13 15"/>
<evidence type="ECO:0000256" key="12">
    <source>
        <dbReference type="ARBA" id="ARBA00034617"/>
    </source>
</evidence>
<dbReference type="InterPro" id="IPR033454">
    <property type="entry name" value="RecG_wedge"/>
</dbReference>
<evidence type="ECO:0000256" key="1">
    <source>
        <dbReference type="ARBA" id="ARBA00007504"/>
    </source>
</evidence>
<evidence type="ECO:0000256" key="14">
    <source>
        <dbReference type="ARBA" id="ARBA00048988"/>
    </source>
</evidence>
<dbReference type="InterPro" id="IPR011545">
    <property type="entry name" value="DEAD/DEAH_box_helicase_dom"/>
</dbReference>
<organism evidence="18 19">
    <name type="scientific">Plebeiibacterium sediminum</name>
    <dbReference type="NCBI Taxonomy" id="2992112"/>
    <lineage>
        <taxon>Bacteria</taxon>
        <taxon>Pseudomonadati</taxon>
        <taxon>Bacteroidota</taxon>
        <taxon>Bacteroidia</taxon>
        <taxon>Marinilabiliales</taxon>
        <taxon>Marinilabiliaceae</taxon>
        <taxon>Plebeiibacterium</taxon>
    </lineage>
</organism>
<accession>A0AAE3M3B7</accession>
<dbReference type="InterPro" id="IPR045562">
    <property type="entry name" value="RecG_dom3_C"/>
</dbReference>
<evidence type="ECO:0000256" key="4">
    <source>
        <dbReference type="ARBA" id="ARBA00022763"/>
    </source>
</evidence>
<evidence type="ECO:0000256" key="15">
    <source>
        <dbReference type="RuleBase" id="RU363016"/>
    </source>
</evidence>
<keyword evidence="8" id="KW-0238">DNA-binding</keyword>
<keyword evidence="11" id="KW-0413">Isomerase</keyword>
<dbReference type="NCBIfam" id="NF008168">
    <property type="entry name" value="PRK10917.2-2"/>
    <property type="match status" value="1"/>
</dbReference>
<evidence type="ECO:0000256" key="5">
    <source>
        <dbReference type="ARBA" id="ARBA00022801"/>
    </source>
</evidence>
<evidence type="ECO:0000256" key="3">
    <source>
        <dbReference type="ARBA" id="ARBA00022741"/>
    </source>
</evidence>
<comment type="catalytic activity">
    <reaction evidence="12 15">
        <text>Couples ATP hydrolysis with the unwinding of duplex DNA by translocating in the 3'-5' direction.</text>
        <dbReference type="EC" id="5.6.2.4"/>
    </reaction>
</comment>
<name>A0AAE3M3B7_9BACT</name>
<evidence type="ECO:0000256" key="2">
    <source>
        <dbReference type="ARBA" id="ARBA00017846"/>
    </source>
</evidence>
<dbReference type="Pfam" id="PF19833">
    <property type="entry name" value="RecG_dom3_C"/>
    <property type="match status" value="1"/>
</dbReference>
<dbReference type="InterPro" id="IPR047112">
    <property type="entry name" value="RecG/Mfd"/>
</dbReference>
<dbReference type="PROSITE" id="PS51192">
    <property type="entry name" value="HELICASE_ATP_BIND_1"/>
    <property type="match status" value="1"/>
</dbReference>
<gene>
    <name evidence="18" type="primary">recG</name>
    <name evidence="18" type="ORF">OM075_06155</name>
</gene>
<dbReference type="CDD" id="cd18811">
    <property type="entry name" value="SF2_C_RecG"/>
    <property type="match status" value="1"/>
</dbReference>
<evidence type="ECO:0000256" key="11">
    <source>
        <dbReference type="ARBA" id="ARBA00023235"/>
    </source>
</evidence>
<dbReference type="GO" id="GO:0006281">
    <property type="term" value="P:DNA repair"/>
    <property type="evidence" value="ECO:0007669"/>
    <property type="project" value="UniProtKB-UniRule"/>
</dbReference>
<dbReference type="AlphaFoldDB" id="A0AAE3M3B7"/>
<keyword evidence="4 15" id="KW-0227">DNA damage</keyword>
<dbReference type="PANTHER" id="PTHR47964">
    <property type="entry name" value="ATP-DEPENDENT DNA HELICASE HOMOLOG RECG, CHLOROPLASTIC"/>
    <property type="match status" value="1"/>
</dbReference>
<evidence type="ECO:0000256" key="8">
    <source>
        <dbReference type="ARBA" id="ARBA00023125"/>
    </source>
</evidence>
<keyword evidence="3 15" id="KW-0547">Nucleotide-binding</keyword>
<dbReference type="GO" id="GO:0043138">
    <property type="term" value="F:3'-5' DNA helicase activity"/>
    <property type="evidence" value="ECO:0007669"/>
    <property type="project" value="UniProtKB-EC"/>
</dbReference>
<feature type="domain" description="Helicase ATP-binding" evidence="16">
    <location>
        <begin position="284"/>
        <end position="446"/>
    </location>
</feature>
<dbReference type="SUPFAM" id="SSF52540">
    <property type="entry name" value="P-loop containing nucleoside triphosphate hydrolases"/>
    <property type="match status" value="2"/>
</dbReference>
<dbReference type="SUPFAM" id="SSF50249">
    <property type="entry name" value="Nucleic acid-binding proteins"/>
    <property type="match status" value="1"/>
</dbReference>
<dbReference type="NCBIfam" id="TIGR00643">
    <property type="entry name" value="recG"/>
    <property type="match status" value="1"/>
</dbReference>
<dbReference type="NCBIfam" id="NF008165">
    <property type="entry name" value="PRK10917.1-3"/>
    <property type="match status" value="1"/>
</dbReference>
<dbReference type="Pfam" id="PF00270">
    <property type="entry name" value="DEAD"/>
    <property type="match status" value="1"/>
</dbReference>
<dbReference type="GO" id="GO:0003677">
    <property type="term" value="F:DNA binding"/>
    <property type="evidence" value="ECO:0007669"/>
    <property type="project" value="UniProtKB-KW"/>
</dbReference>
<dbReference type="Pfam" id="PF00271">
    <property type="entry name" value="Helicase_C"/>
    <property type="match status" value="1"/>
</dbReference>
<evidence type="ECO:0000256" key="9">
    <source>
        <dbReference type="ARBA" id="ARBA00023172"/>
    </source>
</evidence>
<proteinExistence type="inferred from homology"/>
<keyword evidence="5 15" id="KW-0378">Hydrolase</keyword>
<dbReference type="EMBL" id="JAPDPJ010000009">
    <property type="protein sequence ID" value="MCW3786042.1"/>
    <property type="molecule type" value="Genomic_DNA"/>
</dbReference>
<evidence type="ECO:0000313" key="18">
    <source>
        <dbReference type="EMBL" id="MCW3786042.1"/>
    </source>
</evidence>
<dbReference type="SMART" id="SM00490">
    <property type="entry name" value="HELICc"/>
    <property type="match status" value="2"/>
</dbReference>
<comment type="caution">
    <text evidence="18">The sequence shown here is derived from an EMBL/GenBank/DDBJ whole genome shotgun (WGS) entry which is preliminary data.</text>
</comment>
<dbReference type="RefSeq" id="WP_301189611.1">
    <property type="nucleotide sequence ID" value="NZ_JAPDPJ010000009.1"/>
</dbReference>
<dbReference type="InterPro" id="IPR012340">
    <property type="entry name" value="NA-bd_OB-fold"/>
</dbReference>
<dbReference type="GO" id="GO:0005524">
    <property type="term" value="F:ATP binding"/>
    <property type="evidence" value="ECO:0007669"/>
    <property type="project" value="UniProtKB-KW"/>
</dbReference>
<dbReference type="GO" id="GO:0016787">
    <property type="term" value="F:hydrolase activity"/>
    <property type="evidence" value="ECO:0007669"/>
    <property type="project" value="UniProtKB-KW"/>
</dbReference>
<dbReference type="CDD" id="cd04488">
    <property type="entry name" value="RecG_wedge_OBF"/>
    <property type="match status" value="1"/>
</dbReference>
<keyword evidence="10 15" id="KW-0234">DNA repair</keyword>
<dbReference type="SMART" id="SM00487">
    <property type="entry name" value="DEXDc"/>
    <property type="match status" value="1"/>
</dbReference>
<evidence type="ECO:0000256" key="13">
    <source>
        <dbReference type="ARBA" id="ARBA00034808"/>
    </source>
</evidence>
<keyword evidence="9 15" id="KW-0233">DNA recombination</keyword>
<evidence type="ECO:0000256" key="10">
    <source>
        <dbReference type="ARBA" id="ARBA00023204"/>
    </source>
</evidence>
<evidence type="ECO:0000256" key="7">
    <source>
        <dbReference type="ARBA" id="ARBA00022840"/>
    </source>
</evidence>
<dbReference type="InterPro" id="IPR027417">
    <property type="entry name" value="P-loop_NTPase"/>
</dbReference>
<protein>
    <recommendedName>
        <fullName evidence="2 15">ATP-dependent DNA helicase RecG</fullName>
        <ecNumber evidence="13 15">5.6.2.4</ecNumber>
    </recommendedName>
</protein>
<dbReference type="PANTHER" id="PTHR47964:SF1">
    <property type="entry name" value="ATP-DEPENDENT DNA HELICASE HOMOLOG RECG, CHLOROPLASTIC"/>
    <property type="match status" value="1"/>
</dbReference>
<evidence type="ECO:0000259" key="17">
    <source>
        <dbReference type="PROSITE" id="PS51194"/>
    </source>
</evidence>
<evidence type="ECO:0000313" key="19">
    <source>
        <dbReference type="Proteomes" id="UP001209229"/>
    </source>
</evidence>